<dbReference type="GO" id="GO:0015658">
    <property type="term" value="F:branched-chain amino acid transmembrane transporter activity"/>
    <property type="evidence" value="ECO:0007669"/>
    <property type="project" value="TreeGrafter"/>
</dbReference>
<sequence>MSTFYGNSQALFDVNIEAPDRGAVAILGRNGAGKTTLLKSIVGELIPRNGSVIFEGVDSTSLATEKRIRRGIGYVPQEHAIFAGLTVLENLQIGKSSQENGEPIDTVLEIFPKLKERTHQIAGTLSGGERKM</sequence>
<evidence type="ECO:0000313" key="5">
    <source>
        <dbReference type="EMBL" id="SVD76766.1"/>
    </source>
</evidence>
<dbReference type="Gene3D" id="3.40.50.300">
    <property type="entry name" value="P-loop containing nucleotide triphosphate hydrolases"/>
    <property type="match status" value="1"/>
</dbReference>
<dbReference type="InterPro" id="IPR052156">
    <property type="entry name" value="BCAA_Transport_ATP-bd_LivF"/>
</dbReference>
<organism evidence="5">
    <name type="scientific">marine metagenome</name>
    <dbReference type="NCBI Taxonomy" id="408172"/>
    <lineage>
        <taxon>unclassified sequences</taxon>
        <taxon>metagenomes</taxon>
        <taxon>ecological metagenomes</taxon>
    </lineage>
</organism>
<dbReference type="SUPFAM" id="SSF52540">
    <property type="entry name" value="P-loop containing nucleoside triphosphate hydrolases"/>
    <property type="match status" value="1"/>
</dbReference>
<keyword evidence="3" id="KW-0029">Amino-acid transport</keyword>
<feature type="domain" description="ABC transporter" evidence="4">
    <location>
        <begin position="13"/>
        <end position="131"/>
    </location>
</feature>
<dbReference type="PANTHER" id="PTHR43820:SF4">
    <property type="entry name" value="HIGH-AFFINITY BRANCHED-CHAIN AMINO ACID TRANSPORT ATP-BINDING PROTEIN LIVF"/>
    <property type="match status" value="1"/>
</dbReference>
<reference evidence="5" key="1">
    <citation type="submission" date="2018-05" db="EMBL/GenBank/DDBJ databases">
        <authorList>
            <person name="Lanie J.A."/>
            <person name="Ng W.-L."/>
            <person name="Kazmierczak K.M."/>
            <person name="Andrzejewski T.M."/>
            <person name="Davidsen T.M."/>
            <person name="Wayne K.J."/>
            <person name="Tettelin H."/>
            <person name="Glass J.I."/>
            <person name="Rusch D."/>
            <person name="Podicherti R."/>
            <person name="Tsui H.-C.T."/>
            <person name="Winkler M.E."/>
        </authorList>
    </citation>
    <scope>NUCLEOTIDE SEQUENCE</scope>
</reference>
<evidence type="ECO:0000256" key="3">
    <source>
        <dbReference type="ARBA" id="ARBA00022970"/>
    </source>
</evidence>
<comment type="similarity">
    <text evidence="1">Belongs to the ABC transporter superfamily.</text>
</comment>
<dbReference type="GO" id="GO:0005524">
    <property type="term" value="F:ATP binding"/>
    <property type="evidence" value="ECO:0007669"/>
    <property type="project" value="InterPro"/>
</dbReference>
<protein>
    <recommendedName>
        <fullName evidence="4">ABC transporter domain-containing protein</fullName>
    </recommendedName>
</protein>
<feature type="non-terminal residue" evidence="5">
    <location>
        <position position="132"/>
    </location>
</feature>
<dbReference type="Pfam" id="PF00005">
    <property type="entry name" value="ABC_tran"/>
    <property type="match status" value="1"/>
</dbReference>
<dbReference type="EMBL" id="UINC01171939">
    <property type="protein sequence ID" value="SVD76766.1"/>
    <property type="molecule type" value="Genomic_DNA"/>
</dbReference>
<accession>A0A382Y0G2</accession>
<gene>
    <name evidence="5" type="ORF">METZ01_LOCUS429620</name>
</gene>
<evidence type="ECO:0000259" key="4">
    <source>
        <dbReference type="Pfam" id="PF00005"/>
    </source>
</evidence>
<proteinExistence type="inferred from homology"/>
<dbReference type="PANTHER" id="PTHR43820">
    <property type="entry name" value="HIGH-AFFINITY BRANCHED-CHAIN AMINO ACID TRANSPORT ATP-BINDING PROTEIN LIVF"/>
    <property type="match status" value="1"/>
</dbReference>
<dbReference type="InterPro" id="IPR027417">
    <property type="entry name" value="P-loop_NTPase"/>
</dbReference>
<name>A0A382Y0G2_9ZZZZ</name>
<evidence type="ECO:0000256" key="2">
    <source>
        <dbReference type="ARBA" id="ARBA00022448"/>
    </source>
</evidence>
<dbReference type="InterPro" id="IPR003439">
    <property type="entry name" value="ABC_transporter-like_ATP-bd"/>
</dbReference>
<dbReference type="AlphaFoldDB" id="A0A382Y0G2"/>
<dbReference type="GO" id="GO:0016887">
    <property type="term" value="F:ATP hydrolysis activity"/>
    <property type="evidence" value="ECO:0007669"/>
    <property type="project" value="InterPro"/>
</dbReference>
<dbReference type="GO" id="GO:0015807">
    <property type="term" value="P:L-amino acid transport"/>
    <property type="evidence" value="ECO:0007669"/>
    <property type="project" value="TreeGrafter"/>
</dbReference>
<keyword evidence="2" id="KW-0813">Transport</keyword>
<evidence type="ECO:0000256" key="1">
    <source>
        <dbReference type="ARBA" id="ARBA00005417"/>
    </source>
</evidence>